<evidence type="ECO:0000313" key="2">
    <source>
        <dbReference type="Proteomes" id="UP001589733"/>
    </source>
</evidence>
<accession>A0ABV6AW66</accession>
<evidence type="ECO:0008006" key="3">
    <source>
        <dbReference type="Google" id="ProtNLM"/>
    </source>
</evidence>
<name>A0ABV6AW66_9DEIO</name>
<sequence>MNDAKPHCHRLPMTSIQQAIWLCSRFPFSDRDIQKFLHQRGIEVSQETWREWCIEFGPLLAKVCTALAGV</sequence>
<evidence type="ECO:0000313" key="1">
    <source>
        <dbReference type="EMBL" id="MFB9990441.1"/>
    </source>
</evidence>
<dbReference type="Proteomes" id="UP001589733">
    <property type="component" value="Unassembled WGS sequence"/>
</dbReference>
<gene>
    <name evidence="1" type="ORF">ACFFLM_00340</name>
</gene>
<proteinExistence type="predicted"/>
<dbReference type="EMBL" id="JBHLYR010000003">
    <property type="protein sequence ID" value="MFB9990441.1"/>
    <property type="molecule type" value="Genomic_DNA"/>
</dbReference>
<reference evidence="1 2" key="1">
    <citation type="submission" date="2024-09" db="EMBL/GenBank/DDBJ databases">
        <authorList>
            <person name="Sun Q."/>
            <person name="Mori K."/>
        </authorList>
    </citation>
    <scope>NUCLEOTIDE SEQUENCE [LARGE SCALE GENOMIC DNA]</scope>
    <source>
        <strain evidence="1 2">JCM 13503</strain>
    </source>
</reference>
<protein>
    <recommendedName>
        <fullName evidence="3">Transposase</fullName>
    </recommendedName>
</protein>
<comment type="caution">
    <text evidence="1">The sequence shown here is derived from an EMBL/GenBank/DDBJ whole genome shotgun (WGS) entry which is preliminary data.</text>
</comment>
<organism evidence="1 2">
    <name type="scientific">Deinococcus oregonensis</name>
    <dbReference type="NCBI Taxonomy" id="1805970"/>
    <lineage>
        <taxon>Bacteria</taxon>
        <taxon>Thermotogati</taxon>
        <taxon>Deinococcota</taxon>
        <taxon>Deinococci</taxon>
        <taxon>Deinococcales</taxon>
        <taxon>Deinococcaceae</taxon>
        <taxon>Deinococcus</taxon>
    </lineage>
</organism>
<dbReference type="RefSeq" id="WP_380004357.1">
    <property type="nucleotide sequence ID" value="NZ_JBHLYR010000003.1"/>
</dbReference>
<keyword evidence="2" id="KW-1185">Reference proteome</keyword>